<reference evidence="1" key="1">
    <citation type="submission" date="2018-05" db="EMBL/GenBank/DDBJ databases">
        <authorList>
            <person name="Lanie J.A."/>
            <person name="Ng W.-L."/>
            <person name="Kazmierczak K.M."/>
            <person name="Andrzejewski T.M."/>
            <person name="Davidsen T.M."/>
            <person name="Wayne K.J."/>
            <person name="Tettelin H."/>
            <person name="Glass J.I."/>
            <person name="Rusch D."/>
            <person name="Podicherti R."/>
            <person name="Tsui H.-C.T."/>
            <person name="Winkler M.E."/>
        </authorList>
    </citation>
    <scope>NUCLEOTIDE SEQUENCE</scope>
</reference>
<gene>
    <name evidence="1" type="ORF">METZ01_LOCUS24163</name>
</gene>
<proteinExistence type="predicted"/>
<dbReference type="AlphaFoldDB" id="A0A381PZ94"/>
<organism evidence="1">
    <name type="scientific">marine metagenome</name>
    <dbReference type="NCBI Taxonomy" id="408172"/>
    <lineage>
        <taxon>unclassified sequences</taxon>
        <taxon>metagenomes</taxon>
        <taxon>ecological metagenomes</taxon>
    </lineage>
</organism>
<protein>
    <submittedName>
        <fullName evidence="1">Uncharacterized protein</fullName>
    </submittedName>
</protein>
<sequence>MTTFVERPHGCLSPVLLDPVIDNPESIRDMAMRNGPYFMPARYLVSGASADSASDNSNREEVEVPDYLIGPTWRGDWAVEGRPLVEGVDRVLEHQGFAEAARAIYGAEVVVPEQVYVNLSTPMPGQGFSHTDIPEFIGIDRTNAPGWLLQAMGTSRLFEDVRITIVTAVAWFYRGERGFFRYWPNGRDGDSIRHENMWNTAAVGDNDYMHHQVERIGPAGVKKPDGLTIDSVLDHDGERWIVQEDGQTLLDYADEDVRLSVSWKAKIYADEATRQAADAGDGELDLEEVVNRLADALGEPRPENVETAFADVDFRNLLTARWSGYQAG</sequence>
<accession>A0A381PZ94</accession>
<evidence type="ECO:0000313" key="1">
    <source>
        <dbReference type="EMBL" id="SUZ71309.1"/>
    </source>
</evidence>
<dbReference type="EMBL" id="UINC01001116">
    <property type="protein sequence ID" value="SUZ71309.1"/>
    <property type="molecule type" value="Genomic_DNA"/>
</dbReference>
<name>A0A381PZ94_9ZZZZ</name>